<gene>
    <name evidence="4" type="ORF">NE646_08985</name>
</gene>
<dbReference type="Proteomes" id="UP001205063">
    <property type="component" value="Unassembled WGS sequence"/>
</dbReference>
<evidence type="ECO:0000313" key="5">
    <source>
        <dbReference type="Proteomes" id="UP001205063"/>
    </source>
</evidence>
<dbReference type="SUPFAM" id="SSF53590">
    <property type="entry name" value="Nucleoside hydrolase"/>
    <property type="match status" value="1"/>
</dbReference>
<organism evidence="4 5">
    <name type="scientific">Bittarella massiliensis</name>
    <name type="common">ex Durand et al. 2017</name>
    <dbReference type="NCBI Taxonomy" id="1720313"/>
    <lineage>
        <taxon>Bacteria</taxon>
        <taxon>Bacillati</taxon>
        <taxon>Bacillota</taxon>
        <taxon>Clostridia</taxon>
        <taxon>Eubacteriales</taxon>
        <taxon>Oscillospiraceae</taxon>
        <taxon>Bittarella (ex Durand et al. 2017)</taxon>
    </lineage>
</organism>
<dbReference type="PANTHER" id="PTHR12304">
    <property type="entry name" value="INOSINE-URIDINE PREFERRING NUCLEOSIDE HYDROLASE"/>
    <property type="match status" value="1"/>
</dbReference>
<proteinExistence type="predicted"/>
<feature type="domain" description="Inosine/uridine-preferring nucleoside hydrolase" evidence="3">
    <location>
        <begin position="8"/>
        <end position="316"/>
    </location>
</feature>
<reference evidence="4" key="1">
    <citation type="submission" date="2022-06" db="EMBL/GenBank/DDBJ databases">
        <title>Isolation of gut microbiota from human fecal samples.</title>
        <authorList>
            <person name="Pamer E.G."/>
            <person name="Barat B."/>
            <person name="Waligurski E."/>
            <person name="Medina S."/>
            <person name="Paddock L."/>
            <person name="Mostad J."/>
        </authorList>
    </citation>
    <scope>NUCLEOTIDE SEQUENCE</scope>
    <source>
        <strain evidence="4">DFI.7.96</strain>
    </source>
</reference>
<dbReference type="GO" id="GO:0008477">
    <property type="term" value="F:purine nucleosidase activity"/>
    <property type="evidence" value="ECO:0007669"/>
    <property type="project" value="TreeGrafter"/>
</dbReference>
<keyword evidence="2" id="KW-0326">Glycosidase</keyword>
<protein>
    <submittedName>
        <fullName evidence="4">Nucleoside hydrolase</fullName>
    </submittedName>
</protein>
<dbReference type="GO" id="GO:0005829">
    <property type="term" value="C:cytosol"/>
    <property type="evidence" value="ECO:0007669"/>
    <property type="project" value="TreeGrafter"/>
</dbReference>
<evidence type="ECO:0000256" key="1">
    <source>
        <dbReference type="ARBA" id="ARBA00022801"/>
    </source>
</evidence>
<dbReference type="PANTHER" id="PTHR12304:SF4">
    <property type="entry name" value="URIDINE NUCLEOSIDASE"/>
    <property type="match status" value="1"/>
</dbReference>
<evidence type="ECO:0000256" key="2">
    <source>
        <dbReference type="ARBA" id="ARBA00023295"/>
    </source>
</evidence>
<accession>A0AAW5KFQ7</accession>
<name>A0AAW5KFQ7_9FIRM</name>
<dbReference type="EMBL" id="JANGAB010000004">
    <property type="protein sequence ID" value="MCQ4949799.1"/>
    <property type="molecule type" value="Genomic_DNA"/>
</dbReference>
<dbReference type="RefSeq" id="WP_256136251.1">
    <property type="nucleotide sequence ID" value="NZ_JANGAB010000004.1"/>
</dbReference>
<dbReference type="InterPro" id="IPR015910">
    <property type="entry name" value="I/U_nuclsd_hydro_CS"/>
</dbReference>
<dbReference type="InterPro" id="IPR023186">
    <property type="entry name" value="IUNH"/>
</dbReference>
<comment type="caution">
    <text evidence="4">The sequence shown here is derived from an EMBL/GenBank/DDBJ whole genome shotgun (WGS) entry which is preliminary data.</text>
</comment>
<evidence type="ECO:0000259" key="3">
    <source>
        <dbReference type="Pfam" id="PF01156"/>
    </source>
</evidence>
<dbReference type="InterPro" id="IPR036452">
    <property type="entry name" value="Ribo_hydro-like"/>
</dbReference>
<dbReference type="GO" id="GO:0045437">
    <property type="term" value="F:uridine nucleosidase activity"/>
    <property type="evidence" value="ECO:0007669"/>
    <property type="project" value="UniProtKB-ARBA"/>
</dbReference>
<dbReference type="Gene3D" id="3.90.245.10">
    <property type="entry name" value="Ribonucleoside hydrolase-like"/>
    <property type="match status" value="1"/>
</dbReference>
<dbReference type="InterPro" id="IPR001910">
    <property type="entry name" value="Inosine/uridine_hydrolase_dom"/>
</dbReference>
<evidence type="ECO:0000313" key="4">
    <source>
        <dbReference type="EMBL" id="MCQ4949799.1"/>
    </source>
</evidence>
<dbReference type="Pfam" id="PF01156">
    <property type="entry name" value="IU_nuc_hydro"/>
    <property type="match status" value="1"/>
</dbReference>
<dbReference type="PROSITE" id="PS01247">
    <property type="entry name" value="IUNH"/>
    <property type="match status" value="1"/>
</dbReference>
<dbReference type="GO" id="GO:0006152">
    <property type="term" value="P:purine nucleoside catabolic process"/>
    <property type="evidence" value="ECO:0007669"/>
    <property type="project" value="TreeGrafter"/>
</dbReference>
<dbReference type="AlphaFoldDB" id="A0AAW5KFQ7"/>
<sequence>MQTARKKIIIDTDTASDDAVALVMALREPTLQVLAITTVAGNVPLELATKNACLSVTYAGGARPPIYPGADRPLCRPLRCAEGIHGKDGMGDQSCFRAPEVEAERTHAVDAILRLVREGEGDIEIVTLGPLTNLALAILQEPETMKRVPRITAMGGAAFYGNTSPTAEFNFWVDAEAADIVCRSGIPLTIVTGEAGLEAGVLGPEKLELLEAASERGWFCVTCNDTMRQNSIRSRGYPQIGLPDPIALAALTRPELITGSFDAHVRVETQGSDLTYGMMVCDRRPPEYGAVSKHEGPRQPFQAKVVYEMDPEGFFQYLYELVK</sequence>
<keyword evidence="1 4" id="KW-0378">Hydrolase</keyword>